<feature type="signal peptide" evidence="5">
    <location>
        <begin position="1"/>
        <end position="28"/>
    </location>
</feature>
<feature type="chain" id="PRO_5012278885" evidence="5">
    <location>
        <begin position="29"/>
        <end position="354"/>
    </location>
</feature>
<dbReference type="CDD" id="cd13588">
    <property type="entry name" value="PBP2_polyamine_1"/>
    <property type="match status" value="1"/>
</dbReference>
<evidence type="ECO:0000256" key="2">
    <source>
        <dbReference type="ARBA" id="ARBA00022448"/>
    </source>
</evidence>
<dbReference type="PANTHER" id="PTHR30222">
    <property type="entry name" value="SPERMIDINE/PUTRESCINE-BINDING PERIPLASMIC PROTEIN"/>
    <property type="match status" value="1"/>
</dbReference>
<dbReference type="AlphaFoldDB" id="A0A1U7HVQ6"/>
<dbReference type="GO" id="GO:0019808">
    <property type="term" value="F:polyamine binding"/>
    <property type="evidence" value="ECO:0007669"/>
    <property type="project" value="InterPro"/>
</dbReference>
<dbReference type="PANTHER" id="PTHR30222:SF17">
    <property type="entry name" value="SPERMIDINE_PUTRESCINE-BINDING PERIPLASMIC PROTEIN"/>
    <property type="match status" value="1"/>
</dbReference>
<keyword evidence="2" id="KW-0813">Transport</keyword>
<comment type="caution">
    <text evidence="6">The sequence shown here is derived from an EMBL/GenBank/DDBJ whole genome shotgun (WGS) entry which is preliminary data.</text>
</comment>
<dbReference type="Proteomes" id="UP000185984">
    <property type="component" value="Unassembled WGS sequence"/>
</dbReference>
<evidence type="ECO:0000313" key="6">
    <source>
        <dbReference type="EMBL" id="OKH27659.1"/>
    </source>
</evidence>
<dbReference type="GO" id="GO:0042597">
    <property type="term" value="C:periplasmic space"/>
    <property type="evidence" value="ECO:0007669"/>
    <property type="project" value="UniProtKB-SubCell"/>
</dbReference>
<dbReference type="SUPFAM" id="SSF53850">
    <property type="entry name" value="Periplasmic binding protein-like II"/>
    <property type="match status" value="1"/>
</dbReference>
<dbReference type="InterPro" id="IPR006059">
    <property type="entry name" value="SBP"/>
</dbReference>
<proteinExistence type="predicted"/>
<dbReference type="Gene3D" id="3.40.190.10">
    <property type="entry name" value="Periplasmic binding protein-like II"/>
    <property type="match status" value="2"/>
</dbReference>
<protein>
    <submittedName>
        <fullName evidence="6">ABC transporter substrate-binding protein</fullName>
    </submittedName>
</protein>
<dbReference type="EMBL" id="MRCC01000005">
    <property type="protein sequence ID" value="OKH27659.1"/>
    <property type="molecule type" value="Genomic_DNA"/>
</dbReference>
<dbReference type="InterPro" id="IPR001188">
    <property type="entry name" value="Sperm_putr-bd"/>
</dbReference>
<dbReference type="RefSeq" id="WP_073548758.1">
    <property type="nucleotide sequence ID" value="NZ_CAWMVK010000039.1"/>
</dbReference>
<accession>A0A1U7HVQ6</accession>
<keyword evidence="7" id="KW-1185">Reference proteome</keyword>
<sequence>MKIKPLMFILSICIATLVAFFFPESVQAKDCTLRIIGWEGYMDQSFAKPFEQKYGCKVVATYAGSSDEMYAKIKASKGKTYDLVTASGDLTKRLYDAGLVEPLDLSKVPNYQDLLPTFQKPPYNTFDGQPYGVSIAWGPDFLIYDKTVIKSEPQTWKILYEPQYKGKVSLPDYPIFNADIALWNGYPNIFELSQEKLEKEIKPKLFPLRPQVRKFWNSQGELAQLFLNKEIALAWGWPVAIEELKRANFPVAATIPQEGTTGWSDSWMMIKNSYNQDVAYAWMDYMLTGAAQKQMTEITGYWPVSSQILPLLTAEQQAELHLDDVANFYSKIHFWETVSNYDNWVALWNEFRGQ</sequence>
<keyword evidence="3 5" id="KW-0732">Signal</keyword>
<evidence type="ECO:0000313" key="7">
    <source>
        <dbReference type="Proteomes" id="UP000185984"/>
    </source>
</evidence>
<dbReference type="GO" id="GO:0015846">
    <property type="term" value="P:polyamine transport"/>
    <property type="evidence" value="ECO:0007669"/>
    <property type="project" value="InterPro"/>
</dbReference>
<comment type="subcellular location">
    <subcellularLocation>
        <location evidence="1">Periplasm</location>
    </subcellularLocation>
</comment>
<dbReference type="OrthoDB" id="9769319at2"/>
<name>A0A1U7HVQ6_9CHRO</name>
<dbReference type="Pfam" id="PF13416">
    <property type="entry name" value="SBP_bac_8"/>
    <property type="match status" value="1"/>
</dbReference>
<evidence type="ECO:0000256" key="1">
    <source>
        <dbReference type="ARBA" id="ARBA00004418"/>
    </source>
</evidence>
<reference evidence="6 7" key="1">
    <citation type="submission" date="2016-11" db="EMBL/GenBank/DDBJ databases">
        <title>Draft Genome Sequences of Nine Cyanobacterial Strains from Diverse Habitats.</title>
        <authorList>
            <person name="Zhu T."/>
            <person name="Hou S."/>
            <person name="Lu X."/>
            <person name="Hess W.R."/>
        </authorList>
    </citation>
    <scope>NUCLEOTIDE SEQUENCE [LARGE SCALE GENOMIC DNA]</scope>
    <source>
        <strain evidence="6 7">5.2 s.c.1</strain>
    </source>
</reference>
<dbReference type="STRING" id="247279.NIES1031_06970"/>
<keyword evidence="4" id="KW-0574">Periplasm</keyword>
<gene>
    <name evidence="6" type="ORF">NIES1031_06970</name>
</gene>
<dbReference type="PRINTS" id="PR00909">
    <property type="entry name" value="SPERMDNBNDNG"/>
</dbReference>
<evidence type="ECO:0000256" key="5">
    <source>
        <dbReference type="SAM" id="SignalP"/>
    </source>
</evidence>
<evidence type="ECO:0000256" key="4">
    <source>
        <dbReference type="ARBA" id="ARBA00022764"/>
    </source>
</evidence>
<organism evidence="6 7">
    <name type="scientific">Chroogloeocystis siderophila 5.2 s.c.1</name>
    <dbReference type="NCBI Taxonomy" id="247279"/>
    <lineage>
        <taxon>Bacteria</taxon>
        <taxon>Bacillati</taxon>
        <taxon>Cyanobacteriota</taxon>
        <taxon>Cyanophyceae</taxon>
        <taxon>Oscillatoriophycideae</taxon>
        <taxon>Chroococcales</taxon>
        <taxon>Chroococcaceae</taxon>
        <taxon>Chroogloeocystis</taxon>
    </lineage>
</organism>
<evidence type="ECO:0000256" key="3">
    <source>
        <dbReference type="ARBA" id="ARBA00022729"/>
    </source>
</evidence>